<feature type="domain" description="EF-hand" evidence="12">
    <location>
        <begin position="27"/>
        <end position="62"/>
    </location>
</feature>
<dbReference type="InterPro" id="IPR011992">
    <property type="entry name" value="EF-hand-dom_pair"/>
</dbReference>
<keyword evidence="6" id="KW-0677">Repeat</keyword>
<evidence type="ECO:0000256" key="11">
    <source>
        <dbReference type="SAM" id="MobiDB-lite"/>
    </source>
</evidence>
<comment type="similarity">
    <text evidence="2">Belongs to the centrin family.</text>
</comment>
<dbReference type="SUPFAM" id="SSF47473">
    <property type="entry name" value="EF-hand"/>
    <property type="match status" value="1"/>
</dbReference>
<reference evidence="13" key="1">
    <citation type="submission" date="2021-09" db="EMBL/GenBank/DDBJ databases">
        <authorList>
            <consortium name="AG Swart"/>
            <person name="Singh M."/>
            <person name="Singh A."/>
            <person name="Seah K."/>
            <person name="Emmerich C."/>
        </authorList>
    </citation>
    <scope>NUCLEOTIDE SEQUENCE</scope>
    <source>
        <strain evidence="13">ATCC30299</strain>
    </source>
</reference>
<gene>
    <name evidence="13" type="ORF">BSTOLATCC_MIC9357</name>
</gene>
<dbReference type="Pfam" id="PF13499">
    <property type="entry name" value="EF-hand_7"/>
    <property type="match status" value="1"/>
</dbReference>
<dbReference type="GO" id="GO:0016460">
    <property type="term" value="C:myosin II complex"/>
    <property type="evidence" value="ECO:0007669"/>
    <property type="project" value="TreeGrafter"/>
</dbReference>
<evidence type="ECO:0000313" key="14">
    <source>
        <dbReference type="Proteomes" id="UP001162131"/>
    </source>
</evidence>
<keyword evidence="7" id="KW-0106">Calcium</keyword>
<dbReference type="InterPro" id="IPR002048">
    <property type="entry name" value="EF_hand_dom"/>
</dbReference>
<evidence type="ECO:0000256" key="10">
    <source>
        <dbReference type="ARBA" id="ARBA00025692"/>
    </source>
</evidence>
<dbReference type="Proteomes" id="UP001162131">
    <property type="component" value="Unassembled WGS sequence"/>
</dbReference>
<dbReference type="PANTHER" id="PTHR23048:SF0">
    <property type="entry name" value="CALMODULIN LIKE 3"/>
    <property type="match status" value="1"/>
</dbReference>
<dbReference type="Gene3D" id="1.10.238.10">
    <property type="entry name" value="EF-hand"/>
    <property type="match status" value="1"/>
</dbReference>
<dbReference type="EMBL" id="CAJZBQ010000011">
    <property type="protein sequence ID" value="CAG9313542.1"/>
    <property type="molecule type" value="Genomic_DNA"/>
</dbReference>
<evidence type="ECO:0000256" key="4">
    <source>
        <dbReference type="ARBA" id="ARBA00022490"/>
    </source>
</evidence>
<evidence type="ECO:0000259" key="12">
    <source>
        <dbReference type="PROSITE" id="PS50222"/>
    </source>
</evidence>
<name>A0AAU9IJZ8_9CILI</name>
<organism evidence="13 14">
    <name type="scientific">Blepharisma stoltei</name>
    <dbReference type="NCBI Taxonomy" id="1481888"/>
    <lineage>
        <taxon>Eukaryota</taxon>
        <taxon>Sar</taxon>
        <taxon>Alveolata</taxon>
        <taxon>Ciliophora</taxon>
        <taxon>Postciliodesmatophora</taxon>
        <taxon>Heterotrichea</taxon>
        <taxon>Heterotrichida</taxon>
        <taxon>Blepharismidae</taxon>
        <taxon>Blepharisma</taxon>
    </lineage>
</organism>
<evidence type="ECO:0000256" key="2">
    <source>
        <dbReference type="ARBA" id="ARBA00005253"/>
    </source>
</evidence>
<evidence type="ECO:0000256" key="9">
    <source>
        <dbReference type="ARBA" id="ARBA00023212"/>
    </source>
</evidence>
<accession>A0AAU9IJZ8</accession>
<feature type="region of interest" description="Disordered" evidence="11">
    <location>
        <begin position="1"/>
        <end position="22"/>
    </location>
</feature>
<keyword evidence="14" id="KW-1185">Reference proteome</keyword>
<comment type="subcellular location">
    <subcellularLocation>
        <location evidence="1">Cytoplasm</location>
        <location evidence="1">Cytoskeleton</location>
    </subcellularLocation>
</comment>
<keyword evidence="9" id="KW-0206">Cytoskeleton</keyword>
<dbReference type="AlphaFoldDB" id="A0AAU9IJZ8"/>
<evidence type="ECO:0000256" key="5">
    <source>
        <dbReference type="ARBA" id="ARBA00022723"/>
    </source>
</evidence>
<evidence type="ECO:0000256" key="3">
    <source>
        <dbReference type="ARBA" id="ARBA00020786"/>
    </source>
</evidence>
<comment type="caution">
    <text evidence="13">The sequence shown here is derived from an EMBL/GenBank/DDBJ whole genome shotgun (WGS) entry which is preliminary data.</text>
</comment>
<keyword evidence="4" id="KW-0963">Cytoplasm</keyword>
<evidence type="ECO:0000256" key="1">
    <source>
        <dbReference type="ARBA" id="ARBA00004245"/>
    </source>
</evidence>
<sequence>MARRQAPAPKTPKNEPDLSKCPDFSAQDVAEIKEAFDIFDHTGKGTINLFDMIGYLESLKVNEKYPTVYTLIERLQNQFPKGISFKEFVEYIQYSLGDGETGEGLTRMFELLDVEDKKYLDKARFHSIAREIGEHIPDEELEEIITDYYECPNGKVDVDAFYKFMIKSTF</sequence>
<keyword evidence="5" id="KW-0479">Metal-binding</keyword>
<dbReference type="PROSITE" id="PS50222">
    <property type="entry name" value="EF_HAND_2"/>
    <property type="match status" value="1"/>
</dbReference>
<dbReference type="InterPro" id="IPR050230">
    <property type="entry name" value="CALM/Myosin/TropC-like"/>
</dbReference>
<evidence type="ECO:0000256" key="6">
    <source>
        <dbReference type="ARBA" id="ARBA00022737"/>
    </source>
</evidence>
<evidence type="ECO:0000256" key="7">
    <source>
        <dbReference type="ARBA" id="ARBA00022837"/>
    </source>
</evidence>
<dbReference type="FunFam" id="1.10.238.10:FF:000178">
    <property type="entry name" value="Calmodulin-2 A"/>
    <property type="match status" value="1"/>
</dbReference>
<dbReference type="GO" id="GO:0005509">
    <property type="term" value="F:calcium ion binding"/>
    <property type="evidence" value="ECO:0007669"/>
    <property type="project" value="InterPro"/>
</dbReference>
<dbReference type="PANTHER" id="PTHR23048">
    <property type="entry name" value="MYOSIN LIGHT CHAIN 1, 3"/>
    <property type="match status" value="1"/>
</dbReference>
<comment type="function">
    <text evidence="10">Plays a fundamental role in microtubule organizing center structure and function. Component of the infraciliary lattice (ICL) and the ciliary basal bodies.</text>
</comment>
<evidence type="ECO:0000313" key="13">
    <source>
        <dbReference type="EMBL" id="CAG9313542.1"/>
    </source>
</evidence>
<keyword evidence="8" id="KW-0007">Acetylation</keyword>
<evidence type="ECO:0000256" key="8">
    <source>
        <dbReference type="ARBA" id="ARBA00022990"/>
    </source>
</evidence>
<protein>
    <recommendedName>
        <fullName evidence="3">Calmodulin</fullName>
    </recommendedName>
</protein>
<proteinExistence type="inferred from homology"/>